<sequence>MRLDKFLADMGYGSRKEVKGYIKKGRVTVNDNIVKSDKTQVDEQTDQVCFDQEPIQYQRWYYYLLHKPAGVISATVDSYEETVLDLFTEEDFREDLFPVGRLDKDTEGFLLITNDGVLAHQLLSPKKHVEKEYYAQVEGIMTEADQSVFEKGLQLDGEWTLPAQLMITNTNQIEGTSEIQLILHEGKFHQVKRMVQAVGKEVRYLKRIRMGGLSLPADLPVGSYRPLTTDELALLAKPKE</sequence>
<name>A0A242A3F1_9ENTE</name>
<dbReference type="OrthoDB" id="9807213at2"/>
<keyword evidence="2 4" id="KW-0694">RNA-binding</keyword>
<dbReference type="GO" id="GO:0120159">
    <property type="term" value="F:rRNA pseudouridine synthase activity"/>
    <property type="evidence" value="ECO:0007669"/>
    <property type="project" value="UniProtKB-ARBA"/>
</dbReference>
<dbReference type="GO" id="GO:0003723">
    <property type="term" value="F:RNA binding"/>
    <property type="evidence" value="ECO:0007669"/>
    <property type="project" value="UniProtKB-KW"/>
</dbReference>
<dbReference type="CDD" id="cd00165">
    <property type="entry name" value="S4"/>
    <property type="match status" value="1"/>
</dbReference>
<feature type="domain" description="RNA-binding S4" evidence="6">
    <location>
        <begin position="1"/>
        <end position="59"/>
    </location>
</feature>
<proteinExistence type="inferred from homology"/>
<dbReference type="Pfam" id="PF01479">
    <property type="entry name" value="S4"/>
    <property type="match status" value="1"/>
</dbReference>
<dbReference type="InterPro" id="IPR006145">
    <property type="entry name" value="PsdUridine_synth_RsuA/RluA"/>
</dbReference>
<dbReference type="InterPro" id="IPR020094">
    <property type="entry name" value="TruA/RsuA/RluB/E/F_N"/>
</dbReference>
<dbReference type="EMBL" id="NGKU01000001">
    <property type="protein sequence ID" value="OTN75133.1"/>
    <property type="molecule type" value="Genomic_DNA"/>
</dbReference>
<protein>
    <recommendedName>
        <fullName evidence="5">Pseudouridine synthase</fullName>
        <ecNumber evidence="5">5.4.99.-</ecNumber>
    </recommendedName>
</protein>
<evidence type="ECO:0000256" key="2">
    <source>
        <dbReference type="ARBA" id="ARBA00022884"/>
    </source>
</evidence>
<dbReference type="InterPro" id="IPR042092">
    <property type="entry name" value="PsdUridine_s_RsuA/RluB/E/F_cat"/>
</dbReference>
<evidence type="ECO:0000256" key="1">
    <source>
        <dbReference type="ARBA" id="ARBA00008348"/>
    </source>
</evidence>
<keyword evidence="8" id="KW-1185">Reference proteome</keyword>
<reference evidence="7 8" key="1">
    <citation type="submission" date="2017-05" db="EMBL/GenBank/DDBJ databases">
        <title>The Genome Sequence of Enterococcus sp. 8G7_MSG3316.</title>
        <authorList>
            <consortium name="The Broad Institute Genomics Platform"/>
            <consortium name="The Broad Institute Genomic Center for Infectious Diseases"/>
            <person name="Earl A."/>
            <person name="Manson A."/>
            <person name="Schwartman J."/>
            <person name="Gilmore M."/>
            <person name="Abouelleil A."/>
            <person name="Cao P."/>
            <person name="Chapman S."/>
            <person name="Cusick C."/>
            <person name="Shea T."/>
            <person name="Young S."/>
            <person name="Neafsey D."/>
            <person name="Nusbaum C."/>
            <person name="Birren B."/>
        </authorList>
    </citation>
    <scope>NUCLEOTIDE SEQUENCE [LARGE SCALE GENOMIC DNA]</scope>
    <source>
        <strain evidence="7 8">8G7_MSG3316</strain>
    </source>
</reference>
<organism evidence="7 8">
    <name type="scientific">Candidatus Enterococcus testudinis</name>
    <dbReference type="NCBI Taxonomy" id="1834191"/>
    <lineage>
        <taxon>Bacteria</taxon>
        <taxon>Bacillati</taxon>
        <taxon>Bacillota</taxon>
        <taxon>Bacilli</taxon>
        <taxon>Lactobacillales</taxon>
        <taxon>Enterococcaceae</taxon>
        <taxon>Enterococcus</taxon>
    </lineage>
</organism>
<evidence type="ECO:0000313" key="7">
    <source>
        <dbReference type="EMBL" id="OTN75133.1"/>
    </source>
</evidence>
<dbReference type="SUPFAM" id="SSF55120">
    <property type="entry name" value="Pseudouridine synthase"/>
    <property type="match status" value="1"/>
</dbReference>
<dbReference type="InterPro" id="IPR020103">
    <property type="entry name" value="PsdUridine_synth_cat_dom_sf"/>
</dbReference>
<evidence type="ECO:0000259" key="6">
    <source>
        <dbReference type="SMART" id="SM00363"/>
    </source>
</evidence>
<dbReference type="Proteomes" id="UP000195043">
    <property type="component" value="Unassembled WGS sequence"/>
</dbReference>
<dbReference type="Gene3D" id="3.30.70.1560">
    <property type="entry name" value="Alpha-L RNA-binding motif"/>
    <property type="match status" value="1"/>
</dbReference>
<dbReference type="Gene3D" id="3.10.290.10">
    <property type="entry name" value="RNA-binding S4 domain"/>
    <property type="match status" value="1"/>
</dbReference>
<keyword evidence="3 5" id="KW-0413">Isomerase</keyword>
<dbReference type="InterPro" id="IPR002942">
    <property type="entry name" value="S4_RNA-bd"/>
</dbReference>
<dbReference type="FunFam" id="3.10.290.10:FF:000003">
    <property type="entry name" value="Pseudouridine synthase"/>
    <property type="match status" value="1"/>
</dbReference>
<dbReference type="SUPFAM" id="SSF55174">
    <property type="entry name" value="Alpha-L RNA-binding motif"/>
    <property type="match status" value="1"/>
</dbReference>
<dbReference type="Gene3D" id="3.30.70.580">
    <property type="entry name" value="Pseudouridine synthase I, catalytic domain, N-terminal subdomain"/>
    <property type="match status" value="1"/>
</dbReference>
<dbReference type="EC" id="5.4.99.-" evidence="5"/>
<evidence type="ECO:0000256" key="5">
    <source>
        <dbReference type="RuleBase" id="RU003887"/>
    </source>
</evidence>
<dbReference type="AlphaFoldDB" id="A0A242A3F1"/>
<dbReference type="STRING" id="1834191.A5886_000203"/>
<dbReference type="NCBIfam" id="TIGR00093">
    <property type="entry name" value="pseudouridine synthase"/>
    <property type="match status" value="1"/>
</dbReference>
<dbReference type="PANTHER" id="PTHR47683:SF4">
    <property type="entry name" value="PSEUDOURIDINE SYNTHASE"/>
    <property type="match status" value="1"/>
</dbReference>
<dbReference type="InterPro" id="IPR036986">
    <property type="entry name" value="S4_RNA-bd_sf"/>
</dbReference>
<evidence type="ECO:0000256" key="3">
    <source>
        <dbReference type="ARBA" id="ARBA00023235"/>
    </source>
</evidence>
<dbReference type="PROSITE" id="PS01149">
    <property type="entry name" value="PSI_RSU"/>
    <property type="match status" value="1"/>
</dbReference>
<evidence type="ECO:0000313" key="8">
    <source>
        <dbReference type="Proteomes" id="UP000195043"/>
    </source>
</evidence>
<dbReference type="FunFam" id="3.30.70.1560:FF:000001">
    <property type="entry name" value="Pseudouridine synthase"/>
    <property type="match status" value="1"/>
</dbReference>
<comment type="similarity">
    <text evidence="1 5">Belongs to the pseudouridine synthase RsuA family.</text>
</comment>
<dbReference type="InterPro" id="IPR018496">
    <property type="entry name" value="PsdUridine_synth_RsuA/RluB_CS"/>
</dbReference>
<dbReference type="PANTHER" id="PTHR47683">
    <property type="entry name" value="PSEUDOURIDINE SYNTHASE FAMILY PROTEIN-RELATED"/>
    <property type="match status" value="1"/>
</dbReference>
<dbReference type="PROSITE" id="PS50889">
    <property type="entry name" value="S4"/>
    <property type="match status" value="1"/>
</dbReference>
<dbReference type="RefSeq" id="WP_086273229.1">
    <property type="nucleotide sequence ID" value="NZ_NGKU01000001.1"/>
</dbReference>
<dbReference type="SMART" id="SM00363">
    <property type="entry name" value="S4"/>
    <property type="match status" value="1"/>
</dbReference>
<comment type="caution">
    <text evidence="7">The sequence shown here is derived from an EMBL/GenBank/DDBJ whole genome shotgun (WGS) entry which is preliminary data.</text>
</comment>
<accession>A0A242A3F1</accession>
<evidence type="ECO:0000256" key="4">
    <source>
        <dbReference type="PROSITE-ProRule" id="PRU00182"/>
    </source>
</evidence>
<dbReference type="GO" id="GO:0005829">
    <property type="term" value="C:cytosol"/>
    <property type="evidence" value="ECO:0007669"/>
    <property type="project" value="UniProtKB-ARBA"/>
</dbReference>
<gene>
    <name evidence="7" type="ORF">A5886_000203</name>
</gene>
<dbReference type="CDD" id="cd02553">
    <property type="entry name" value="PseudoU_synth_RsuA"/>
    <property type="match status" value="1"/>
</dbReference>
<dbReference type="GO" id="GO:0000455">
    <property type="term" value="P:enzyme-directed rRNA pseudouridine synthesis"/>
    <property type="evidence" value="ECO:0007669"/>
    <property type="project" value="UniProtKB-ARBA"/>
</dbReference>
<dbReference type="InterPro" id="IPR050343">
    <property type="entry name" value="RsuA_PseudoU_synthase"/>
</dbReference>
<dbReference type="Pfam" id="PF00849">
    <property type="entry name" value="PseudoU_synth_2"/>
    <property type="match status" value="1"/>
</dbReference>
<dbReference type="InterPro" id="IPR000748">
    <property type="entry name" value="PsdUridine_synth_RsuA/RluB/E/F"/>
</dbReference>